<dbReference type="InterPro" id="IPR051199">
    <property type="entry name" value="LPS_LOS_Heptosyltrfase"/>
</dbReference>
<keyword evidence="4" id="KW-1185">Reference proteome</keyword>
<keyword evidence="1" id="KW-0328">Glycosyltransferase</keyword>
<evidence type="ECO:0000256" key="1">
    <source>
        <dbReference type="ARBA" id="ARBA00022676"/>
    </source>
</evidence>
<reference evidence="3 4" key="1">
    <citation type="journal article" date="2003" name="Science">
        <title>Genome of Geobacter sulfurreducens: metal reduction in subsurface environments.</title>
        <authorList>
            <person name="Methe B.A."/>
            <person name="Nelson K.E."/>
            <person name="Eisen J.A."/>
            <person name="Paulsen I.T."/>
            <person name="Nelson W."/>
            <person name="Heidelberg J.F."/>
            <person name="Wu D."/>
            <person name="Wu M."/>
            <person name="Ward N."/>
            <person name="Beanan M.J."/>
            <person name="Dodson R.J."/>
            <person name="Madupu R."/>
            <person name="Brinkac L.M."/>
            <person name="Daugherty S.C."/>
            <person name="DeBoy R.T."/>
            <person name="Durkin A.S."/>
            <person name="Gwinn M."/>
            <person name="Kolonay J.F."/>
            <person name="Sullivan S.A."/>
            <person name="Haft D.H."/>
            <person name="Selengut J."/>
            <person name="Davidsen T.M."/>
            <person name="Zafar N."/>
            <person name="White O."/>
            <person name="Tran B."/>
            <person name="Romero C."/>
            <person name="Forberger H.A."/>
            <person name="Weidman J."/>
            <person name="Khouri H."/>
            <person name="Feldblyum T.V."/>
            <person name="Utterback T.R."/>
            <person name="Van Aken S.E."/>
            <person name="Lovley D.R."/>
            <person name="Fraser C.M."/>
        </authorList>
    </citation>
    <scope>NUCLEOTIDE SEQUENCE [LARGE SCALE GENOMIC DNA]</scope>
    <source>
        <strain evidence="4">ATCC 51573 / DSM 12127 / PCA</strain>
    </source>
</reference>
<dbReference type="GO" id="GO:0009244">
    <property type="term" value="P:lipopolysaccharide core region biosynthetic process"/>
    <property type="evidence" value="ECO:0000318"/>
    <property type="project" value="GO_Central"/>
</dbReference>
<dbReference type="SUPFAM" id="SSF53756">
    <property type="entry name" value="UDP-Glycosyltransferase/glycogen phosphorylase"/>
    <property type="match status" value="1"/>
</dbReference>
<evidence type="ECO:0000313" key="3">
    <source>
        <dbReference type="EMBL" id="AAR34881.2"/>
    </source>
</evidence>
<dbReference type="OrthoDB" id="9760688at2"/>
<dbReference type="GO" id="GO:0005829">
    <property type="term" value="C:cytosol"/>
    <property type="evidence" value="ECO:0000318"/>
    <property type="project" value="GO_Central"/>
</dbReference>
<dbReference type="Proteomes" id="UP000000577">
    <property type="component" value="Chromosome"/>
</dbReference>
<organism evidence="3 4">
    <name type="scientific">Geobacter sulfurreducens (strain ATCC 51573 / DSM 12127 / PCA)</name>
    <dbReference type="NCBI Taxonomy" id="243231"/>
    <lineage>
        <taxon>Bacteria</taxon>
        <taxon>Pseudomonadati</taxon>
        <taxon>Thermodesulfobacteriota</taxon>
        <taxon>Desulfuromonadia</taxon>
        <taxon>Geobacterales</taxon>
        <taxon>Geobacteraceae</taxon>
        <taxon>Geobacter</taxon>
    </lineage>
</organism>
<keyword evidence="2" id="KW-0808">Transferase</keyword>
<proteinExistence type="predicted"/>
<dbReference type="PANTHER" id="PTHR30160">
    <property type="entry name" value="TETRAACYLDISACCHARIDE 4'-KINASE-RELATED"/>
    <property type="match status" value="1"/>
</dbReference>
<dbReference type="KEGG" id="gsu:GSU1507"/>
<dbReference type="InParanoid" id="Q74D12"/>
<evidence type="ECO:0000256" key="2">
    <source>
        <dbReference type="ARBA" id="ARBA00022679"/>
    </source>
</evidence>
<dbReference type="Pfam" id="PF01075">
    <property type="entry name" value="Glyco_transf_9"/>
    <property type="match status" value="1"/>
</dbReference>
<dbReference type="AlphaFoldDB" id="Q74D12"/>
<dbReference type="EMBL" id="AE017180">
    <property type="protein sequence ID" value="AAR34881.2"/>
    <property type="molecule type" value="Genomic_DNA"/>
</dbReference>
<dbReference type="HOGENOM" id="CLU_775522_0_0_7"/>
<accession>Q74D12</accession>
<dbReference type="PANTHER" id="PTHR30160:SF1">
    <property type="entry name" value="LIPOPOLYSACCHARIDE 1,2-N-ACETYLGLUCOSAMINETRANSFERASE-RELATED"/>
    <property type="match status" value="1"/>
</dbReference>
<protein>
    <submittedName>
        <fullName evidence="3">ADP-heptose--lipopolysaccharide heptosyltransferase, putative</fullName>
    </submittedName>
</protein>
<dbReference type="CAZy" id="GT9">
    <property type="family name" value="Glycosyltransferase Family 9"/>
</dbReference>
<dbReference type="PATRIC" id="fig|243231.5.peg.1551"/>
<dbReference type="CDD" id="cd03789">
    <property type="entry name" value="GT9_LPS_heptosyltransferase"/>
    <property type="match status" value="1"/>
</dbReference>
<reference evidence="3 4" key="2">
    <citation type="journal article" date="2012" name="BMC Genomics">
        <title>Comparative genomic analysis of Geobacter sulfurreducens KN400, a strain with enhanced capacity for extracellular electron transfer and electricity production.</title>
        <authorList>
            <person name="Butler J.E."/>
            <person name="Young N.D."/>
            <person name="Aklujkar M."/>
            <person name="Lovley D.R."/>
        </authorList>
    </citation>
    <scope>NUCLEOTIDE SEQUENCE [LARGE SCALE GENOMIC DNA]</scope>
    <source>
        <strain evidence="4">ATCC 51573 / DSM 12127 / PCA</strain>
    </source>
</reference>
<dbReference type="eggNOG" id="COG0859">
    <property type="taxonomic scope" value="Bacteria"/>
</dbReference>
<evidence type="ECO:0000313" key="4">
    <source>
        <dbReference type="Proteomes" id="UP000000577"/>
    </source>
</evidence>
<dbReference type="STRING" id="243231.GSU1507"/>
<name>Q74D12_GEOSL</name>
<dbReference type="EnsemblBacteria" id="AAR34881">
    <property type="protein sequence ID" value="AAR34881"/>
    <property type="gene ID" value="GSU1507"/>
</dbReference>
<dbReference type="Gene3D" id="3.40.50.2000">
    <property type="entry name" value="Glycogen Phosphorylase B"/>
    <property type="match status" value="2"/>
</dbReference>
<gene>
    <name evidence="3" type="primary">xapJ</name>
    <name evidence="3" type="ordered locus">GSU1507</name>
</gene>
<dbReference type="GO" id="GO:0008713">
    <property type="term" value="F:ADP-heptose-lipopolysaccharide heptosyltransferase activity"/>
    <property type="evidence" value="ECO:0000318"/>
    <property type="project" value="GO_Central"/>
</dbReference>
<sequence>MMSHLIHRVTERLEYLFLRIWCLKMLCKMRREGRRVIVITLLEHLGDIVACEPVARYVRSQEPNSFLIWFVSPTYREIVETYASLDRVRTINCITSWSRLRRSVRFDRVVDLHIDGRVCPTCRIPHGNFDGDRSINLSNYFYYGSLLGSFCKAAGLPALDDQPVLHLPKRVKGCVASLRLAEQYLVIHCNSNELCKDWSSQKWNKLLDRLALDDIKVIEVGLQSDLGRSQSEHYIDLCGKLSLLETAEVIRGSKLFVGIDSGPAHIANAVGTYGIILLGQYRAFNCYQPYSGAFADGSMASVIYSKSHVRDISVNTVYQEISRVLTLSATLSAVASNNKSRANA</sequence>
<dbReference type="InterPro" id="IPR002201">
    <property type="entry name" value="Glyco_trans_9"/>
</dbReference>
<dbReference type="SMR" id="Q74D12"/>